<dbReference type="EMBL" id="JARKIB010000315">
    <property type="protein sequence ID" value="KAJ7715067.1"/>
    <property type="molecule type" value="Genomic_DNA"/>
</dbReference>
<feature type="non-terminal residue" evidence="1">
    <location>
        <position position="1"/>
    </location>
</feature>
<name>A0AAD7H8H6_9AGAR</name>
<accession>A0AAD7H8H6</accession>
<protein>
    <submittedName>
        <fullName evidence="1">Uncharacterized protein</fullName>
    </submittedName>
</protein>
<organism evidence="1 2">
    <name type="scientific">Mycena metata</name>
    <dbReference type="NCBI Taxonomy" id="1033252"/>
    <lineage>
        <taxon>Eukaryota</taxon>
        <taxon>Fungi</taxon>
        <taxon>Dikarya</taxon>
        <taxon>Basidiomycota</taxon>
        <taxon>Agaricomycotina</taxon>
        <taxon>Agaricomycetes</taxon>
        <taxon>Agaricomycetidae</taxon>
        <taxon>Agaricales</taxon>
        <taxon>Marasmiineae</taxon>
        <taxon>Mycenaceae</taxon>
        <taxon>Mycena</taxon>
    </lineage>
</organism>
<feature type="non-terminal residue" evidence="1">
    <location>
        <position position="133"/>
    </location>
</feature>
<proteinExistence type="predicted"/>
<reference evidence="1" key="1">
    <citation type="submission" date="2023-03" db="EMBL/GenBank/DDBJ databases">
        <title>Massive genome expansion in bonnet fungi (Mycena s.s.) driven by repeated elements and novel gene families across ecological guilds.</title>
        <authorList>
            <consortium name="Lawrence Berkeley National Laboratory"/>
            <person name="Harder C.B."/>
            <person name="Miyauchi S."/>
            <person name="Viragh M."/>
            <person name="Kuo A."/>
            <person name="Thoen E."/>
            <person name="Andreopoulos B."/>
            <person name="Lu D."/>
            <person name="Skrede I."/>
            <person name="Drula E."/>
            <person name="Henrissat B."/>
            <person name="Morin E."/>
            <person name="Kohler A."/>
            <person name="Barry K."/>
            <person name="LaButti K."/>
            <person name="Morin E."/>
            <person name="Salamov A."/>
            <person name="Lipzen A."/>
            <person name="Mereny Z."/>
            <person name="Hegedus B."/>
            <person name="Baldrian P."/>
            <person name="Stursova M."/>
            <person name="Weitz H."/>
            <person name="Taylor A."/>
            <person name="Grigoriev I.V."/>
            <person name="Nagy L.G."/>
            <person name="Martin F."/>
            <person name="Kauserud H."/>
        </authorList>
    </citation>
    <scope>NUCLEOTIDE SEQUENCE</scope>
    <source>
        <strain evidence="1">CBHHK182m</strain>
    </source>
</reference>
<gene>
    <name evidence="1" type="ORF">B0H16DRAFT_1269865</name>
</gene>
<evidence type="ECO:0000313" key="2">
    <source>
        <dbReference type="Proteomes" id="UP001215598"/>
    </source>
</evidence>
<dbReference type="Proteomes" id="UP001215598">
    <property type="component" value="Unassembled WGS sequence"/>
</dbReference>
<dbReference type="AlphaFoldDB" id="A0AAD7H8H6"/>
<evidence type="ECO:0000313" key="1">
    <source>
        <dbReference type="EMBL" id="KAJ7715067.1"/>
    </source>
</evidence>
<keyword evidence="2" id="KW-1185">Reference proteome</keyword>
<comment type="caution">
    <text evidence="1">The sequence shown here is derived from an EMBL/GenBank/DDBJ whole genome shotgun (WGS) entry which is preliminary data.</text>
</comment>
<sequence>LPDDDDEPSDDLTYGSNTRAPKLSDTDKTIAVLDFMKENFPRLSLRLLLTQLFTSDNASIKNVTNTYLSMGGCVHLLEIAIGNKAMGEPDLADWIMDKATAICAREVSRLTDRASRGNHFEDAKYLRVPANSI</sequence>